<feature type="compositionally biased region" description="Basic and acidic residues" evidence="1">
    <location>
        <begin position="513"/>
        <end position="539"/>
    </location>
</feature>
<feature type="domain" description="Heterokaryon incompatibility" evidence="2">
    <location>
        <begin position="77"/>
        <end position="209"/>
    </location>
</feature>
<dbReference type="Proteomes" id="UP001365128">
    <property type="component" value="Unassembled WGS sequence"/>
</dbReference>
<dbReference type="PANTHER" id="PTHR33112">
    <property type="entry name" value="DOMAIN PROTEIN, PUTATIVE-RELATED"/>
    <property type="match status" value="1"/>
</dbReference>
<dbReference type="InterPro" id="IPR010730">
    <property type="entry name" value="HET"/>
</dbReference>
<evidence type="ECO:0000259" key="2">
    <source>
        <dbReference type="Pfam" id="PF06985"/>
    </source>
</evidence>
<dbReference type="EMBL" id="JBBPDW010000004">
    <property type="protein sequence ID" value="KAK7553496.1"/>
    <property type="molecule type" value="Genomic_DNA"/>
</dbReference>
<feature type="region of interest" description="Disordered" evidence="1">
    <location>
        <begin position="486"/>
        <end position="550"/>
    </location>
</feature>
<reference evidence="3 4" key="1">
    <citation type="submission" date="2024-04" db="EMBL/GenBank/DDBJ databases">
        <title>Phyllosticta paracitricarpa is synonymous to the EU quarantine fungus P. citricarpa based on phylogenomic analyses.</title>
        <authorList>
            <consortium name="Lawrence Berkeley National Laboratory"/>
            <person name="Van Ingen-Buijs V.A."/>
            <person name="Van Westerhoven A.C."/>
            <person name="Haridas S."/>
            <person name="Skiadas P."/>
            <person name="Martin F."/>
            <person name="Groenewald J.Z."/>
            <person name="Crous P.W."/>
            <person name="Seidl M.F."/>
        </authorList>
    </citation>
    <scope>NUCLEOTIDE SEQUENCE [LARGE SCALE GENOMIC DNA]</scope>
    <source>
        <strain evidence="3 4">CBS 122670</strain>
    </source>
</reference>
<dbReference type="Pfam" id="PF06985">
    <property type="entry name" value="HET"/>
    <property type="match status" value="1"/>
</dbReference>
<dbReference type="PANTHER" id="PTHR33112:SF16">
    <property type="entry name" value="HETEROKARYON INCOMPATIBILITY DOMAIN-CONTAINING PROTEIN"/>
    <property type="match status" value="1"/>
</dbReference>
<protein>
    <submittedName>
        <fullName evidence="3">Heterokaryon incompatibility protein-domain-containing protein</fullName>
    </submittedName>
</protein>
<name>A0ABR1MM61_9PEZI</name>
<evidence type="ECO:0000313" key="3">
    <source>
        <dbReference type="EMBL" id="KAK7553496.1"/>
    </source>
</evidence>
<comment type="caution">
    <text evidence="3">The sequence shown here is derived from an EMBL/GenBank/DDBJ whole genome shotgun (WGS) entry which is preliminary data.</text>
</comment>
<gene>
    <name evidence="3" type="ORF">IWX46DRAFT_624514</name>
</gene>
<sequence>MPKSSGSLQGDRIHFVFSKFHPPYPPNPTLMIDWKRVKSWLESTPPVPRLASKPRGFKLIDVEEKRVVEAPDCDFEYVCLSYCWGDVKTFQSNKDRINDLHKIGSLGVDEVPATLQDAMTVCQVLEKRYLWVDRLCILQDNSDGSIEEQIDQMGHIYNHAYATIAAIEGLDPHCGLHGVSDCLRLEVFRESDYFIRRSKWATRGWTYQESLLSRRLMLFTAQDVVLEHRASGAWDASYLESHLGGRGSILQRIDYKTAVEHYTVRELGYPKDALRAFCGIYNTLFQGEHRFGLPLIGFDNAICWVPCGNHRRRRISENNSPCFPSWSWTSIQGDIKIVQLGQFKDRAIAVASWAFVDSVDKNGNPTVTFPWPENFDFRYPGYLSRPFIDLATLASEEGCMFIGPETGYSKGRNSEEGSGKESFLKRWSSYTEFWKACRGISQNMDNQASPPYLNEFSNHQKKLAAELRRISGLSQAVVLSVRPTLRCEEDSEGDSEGGSAKDFEEERSDDEERGNSEKVEKEKDIEEQDDTRQDEKQVDEYNGESGTSGDDFLIYHGDDCVGVGSFDDKKVFQPSYGLQLRKFLHRIRQSRLLLESYGH</sequence>
<evidence type="ECO:0000256" key="1">
    <source>
        <dbReference type="SAM" id="MobiDB-lite"/>
    </source>
</evidence>
<organism evidence="3 4">
    <name type="scientific">Phyllosticta citricarpa</name>
    <dbReference type="NCBI Taxonomy" id="55181"/>
    <lineage>
        <taxon>Eukaryota</taxon>
        <taxon>Fungi</taxon>
        <taxon>Dikarya</taxon>
        <taxon>Ascomycota</taxon>
        <taxon>Pezizomycotina</taxon>
        <taxon>Dothideomycetes</taxon>
        <taxon>Dothideomycetes incertae sedis</taxon>
        <taxon>Botryosphaeriales</taxon>
        <taxon>Phyllostictaceae</taxon>
        <taxon>Phyllosticta</taxon>
    </lineage>
</organism>
<keyword evidence="4" id="KW-1185">Reference proteome</keyword>
<proteinExistence type="predicted"/>
<accession>A0ABR1MM61</accession>
<evidence type="ECO:0000313" key="4">
    <source>
        <dbReference type="Proteomes" id="UP001365128"/>
    </source>
</evidence>